<evidence type="ECO:0000256" key="5">
    <source>
        <dbReference type="ARBA" id="ARBA00022741"/>
    </source>
</evidence>
<feature type="binding site" evidence="9">
    <location>
        <begin position="326"/>
        <end position="330"/>
    </location>
    <ligand>
        <name>ATP</name>
        <dbReference type="ChEBI" id="CHEBI:30616"/>
    </ligand>
</feature>
<feature type="site" description="Transition state stabilizer" evidence="9">
    <location>
        <position position="236"/>
    </location>
</feature>
<name>A0ABV7VTU0_9GAMM</name>
<keyword evidence="12" id="KW-1185">Reference proteome</keyword>
<sequence>MSQSVLVINCGSSSIKFALYPTPQATEPTIKALAERLGEDEPQLTLETSHRQTLSLAAQATHKDALECFIDHCRDDLQQLAGIGHRVVHGGESFSQSTLLGDDEINRLRQISDLAPLHNPVNLLGIELCRQLKPEVANVAVFDTAFHQTIPEHTYLYAVPYDWYQQAGVRRYGFHGTSYRYVAAETARRLDRNSDDLNLIIAHLGNGCSACAISQGQSVDTTMGLTPLEGLVMGSRSGDIDPGLADYMVSHQDMTLEQVMTELNRNSGLKGLSGLSNDMRTLLQAEADGDASAKRAIDVFCFRTARQLAALSTSLSTIDAIVFTGGIGEHASEIRRRIIAAWRSLPCRLDSALNAANGDERGLITPPGVQPVMVVPTNEELMIARDTYQLVNHD</sequence>
<keyword evidence="2 9" id="KW-0963">Cytoplasm</keyword>
<dbReference type="PIRSF" id="PIRSF000722">
    <property type="entry name" value="Acetate_prop_kin"/>
    <property type="match status" value="1"/>
</dbReference>
<keyword evidence="6 9" id="KW-0418">Kinase</keyword>
<feature type="site" description="Transition state stabilizer" evidence="9">
    <location>
        <position position="175"/>
    </location>
</feature>
<dbReference type="RefSeq" id="WP_376866992.1">
    <property type="nucleotide sequence ID" value="NZ_JBHRYB010000013.1"/>
</dbReference>
<dbReference type="Pfam" id="PF00871">
    <property type="entry name" value="Acetate_kinase"/>
    <property type="match status" value="1"/>
</dbReference>
<feature type="binding site" evidence="9">
    <location>
        <position position="9"/>
    </location>
    <ligand>
        <name>Mg(2+)</name>
        <dbReference type="ChEBI" id="CHEBI:18420"/>
    </ligand>
</feature>
<feature type="binding site" evidence="9">
    <location>
        <position position="379"/>
    </location>
    <ligand>
        <name>Mg(2+)</name>
        <dbReference type="ChEBI" id="CHEBI:18420"/>
    </ligand>
</feature>
<dbReference type="Proteomes" id="UP001595722">
    <property type="component" value="Unassembled WGS sequence"/>
</dbReference>
<reference evidence="12" key="1">
    <citation type="journal article" date="2019" name="Int. J. Syst. Evol. Microbiol.">
        <title>The Global Catalogue of Microorganisms (GCM) 10K type strain sequencing project: providing services to taxonomists for standard genome sequencing and annotation.</title>
        <authorList>
            <consortium name="The Broad Institute Genomics Platform"/>
            <consortium name="The Broad Institute Genome Sequencing Center for Infectious Disease"/>
            <person name="Wu L."/>
            <person name="Ma J."/>
        </authorList>
    </citation>
    <scope>NUCLEOTIDE SEQUENCE [LARGE SCALE GENOMIC DNA]</scope>
    <source>
        <strain evidence="12">KCTC 42424</strain>
    </source>
</reference>
<keyword evidence="5 9" id="KW-0547">Nucleotide-binding</keyword>
<dbReference type="PROSITE" id="PS01076">
    <property type="entry name" value="ACETATE_KINASE_2"/>
    <property type="match status" value="1"/>
</dbReference>
<feature type="binding site" evidence="9">
    <location>
        <begin position="278"/>
        <end position="280"/>
    </location>
    <ligand>
        <name>ATP</name>
        <dbReference type="ChEBI" id="CHEBI:30616"/>
    </ligand>
</feature>
<comment type="similarity">
    <text evidence="1 9 10">Belongs to the acetokinase family.</text>
</comment>
<dbReference type="SUPFAM" id="SSF53067">
    <property type="entry name" value="Actin-like ATPase domain"/>
    <property type="match status" value="2"/>
</dbReference>
<gene>
    <name evidence="9" type="primary">ackA</name>
    <name evidence="11" type="ORF">ACFOMG_12340</name>
</gene>
<keyword evidence="3 9" id="KW-0808">Transferase</keyword>
<feature type="binding site" evidence="9">
    <location>
        <begin position="203"/>
        <end position="207"/>
    </location>
    <ligand>
        <name>ATP</name>
        <dbReference type="ChEBI" id="CHEBI:30616"/>
    </ligand>
</feature>
<organism evidence="11 12">
    <name type="scientific">Bacterioplanoides pacificum</name>
    <dbReference type="NCBI Taxonomy" id="1171596"/>
    <lineage>
        <taxon>Bacteria</taxon>
        <taxon>Pseudomonadati</taxon>
        <taxon>Pseudomonadota</taxon>
        <taxon>Gammaproteobacteria</taxon>
        <taxon>Oceanospirillales</taxon>
        <taxon>Oceanospirillaceae</taxon>
        <taxon>Bacterioplanoides</taxon>
    </lineage>
</organism>
<dbReference type="InterPro" id="IPR043129">
    <property type="entry name" value="ATPase_NBD"/>
</dbReference>
<feature type="binding site" evidence="9">
    <location>
        <position position="86"/>
    </location>
    <ligand>
        <name>substrate</name>
    </ligand>
</feature>
<comment type="subunit">
    <text evidence="9">Homodimer.</text>
</comment>
<dbReference type="Gene3D" id="3.30.420.40">
    <property type="match status" value="2"/>
</dbReference>
<dbReference type="PROSITE" id="PS01075">
    <property type="entry name" value="ACETATE_KINASE_1"/>
    <property type="match status" value="1"/>
</dbReference>
<comment type="subcellular location">
    <subcellularLocation>
        <location evidence="9">Cytoplasm</location>
    </subcellularLocation>
</comment>
<accession>A0ABV7VTU0</accession>
<proteinExistence type="inferred from homology"/>
<dbReference type="InterPro" id="IPR004372">
    <property type="entry name" value="Ac/propionate_kinase"/>
</dbReference>
<dbReference type="EC" id="2.7.2.1" evidence="9"/>
<comment type="cofactor">
    <cofactor evidence="9">
        <name>Mg(2+)</name>
        <dbReference type="ChEBI" id="CHEBI:18420"/>
    </cofactor>
    <cofactor evidence="9">
        <name>Mn(2+)</name>
        <dbReference type="ChEBI" id="CHEBI:29035"/>
    </cofactor>
    <text evidence="9">Mg(2+). Can also accept Mn(2+).</text>
</comment>
<evidence type="ECO:0000313" key="12">
    <source>
        <dbReference type="Proteomes" id="UP001595722"/>
    </source>
</evidence>
<evidence type="ECO:0000256" key="8">
    <source>
        <dbReference type="ARBA" id="ARBA00022842"/>
    </source>
</evidence>
<dbReference type="PRINTS" id="PR00471">
    <property type="entry name" value="ACETATEKNASE"/>
</dbReference>
<feature type="active site" description="Proton donor/acceptor" evidence="9">
    <location>
        <position position="143"/>
    </location>
</feature>
<comment type="pathway">
    <text evidence="9">Metabolic intermediate biosynthesis; acetyl-CoA biosynthesis; acetyl-CoA from acetate: step 1/2.</text>
</comment>
<comment type="catalytic activity">
    <reaction evidence="9">
        <text>acetate + ATP = acetyl phosphate + ADP</text>
        <dbReference type="Rhea" id="RHEA:11352"/>
        <dbReference type="ChEBI" id="CHEBI:22191"/>
        <dbReference type="ChEBI" id="CHEBI:30089"/>
        <dbReference type="ChEBI" id="CHEBI:30616"/>
        <dbReference type="ChEBI" id="CHEBI:456216"/>
        <dbReference type="EC" id="2.7.2.1"/>
    </reaction>
</comment>
<protein>
    <recommendedName>
        <fullName evidence="9">Acetate kinase</fullName>
        <ecNumber evidence="9">2.7.2.1</ecNumber>
    </recommendedName>
    <alternativeName>
        <fullName evidence="9">Acetokinase</fullName>
    </alternativeName>
</protein>
<comment type="caution">
    <text evidence="11">The sequence shown here is derived from an EMBL/GenBank/DDBJ whole genome shotgun (WGS) entry which is preliminary data.</text>
</comment>
<dbReference type="GO" id="GO:0016301">
    <property type="term" value="F:kinase activity"/>
    <property type="evidence" value="ECO:0007669"/>
    <property type="project" value="UniProtKB-KW"/>
</dbReference>
<feature type="binding site" evidence="9">
    <location>
        <position position="16"/>
    </location>
    <ligand>
        <name>ATP</name>
        <dbReference type="ChEBI" id="CHEBI:30616"/>
    </ligand>
</feature>
<evidence type="ECO:0000256" key="4">
    <source>
        <dbReference type="ARBA" id="ARBA00022723"/>
    </source>
</evidence>
<dbReference type="PANTHER" id="PTHR21060:SF21">
    <property type="entry name" value="ACETATE KINASE"/>
    <property type="match status" value="1"/>
</dbReference>
<evidence type="ECO:0000256" key="10">
    <source>
        <dbReference type="RuleBase" id="RU003835"/>
    </source>
</evidence>
<keyword evidence="4 9" id="KW-0479">Metal-binding</keyword>
<evidence type="ECO:0000256" key="3">
    <source>
        <dbReference type="ARBA" id="ARBA00022679"/>
    </source>
</evidence>
<evidence type="ECO:0000313" key="11">
    <source>
        <dbReference type="EMBL" id="MFC3680889.1"/>
    </source>
</evidence>
<evidence type="ECO:0000256" key="2">
    <source>
        <dbReference type="ARBA" id="ARBA00022490"/>
    </source>
</evidence>
<dbReference type="EMBL" id="JBHRYB010000013">
    <property type="protein sequence ID" value="MFC3680889.1"/>
    <property type="molecule type" value="Genomic_DNA"/>
</dbReference>
<dbReference type="InterPro" id="IPR000890">
    <property type="entry name" value="Aliphatic_acid_kin_short-chain"/>
</dbReference>
<dbReference type="CDD" id="cd24010">
    <property type="entry name" value="ASKHA_NBD_AcK_PK"/>
    <property type="match status" value="1"/>
</dbReference>
<dbReference type="InterPro" id="IPR023865">
    <property type="entry name" value="Aliphatic_acid_kinase_CS"/>
</dbReference>
<keyword evidence="8 9" id="KW-0460">Magnesium</keyword>
<dbReference type="HAMAP" id="MF_00020">
    <property type="entry name" value="Acetate_kinase"/>
    <property type="match status" value="1"/>
</dbReference>
<evidence type="ECO:0000256" key="6">
    <source>
        <dbReference type="ARBA" id="ARBA00022777"/>
    </source>
</evidence>
<keyword evidence="7 9" id="KW-0067">ATP-binding</keyword>
<evidence type="ECO:0000256" key="1">
    <source>
        <dbReference type="ARBA" id="ARBA00008748"/>
    </source>
</evidence>
<dbReference type="PANTHER" id="PTHR21060">
    <property type="entry name" value="ACETATE KINASE"/>
    <property type="match status" value="1"/>
</dbReference>
<evidence type="ECO:0000256" key="7">
    <source>
        <dbReference type="ARBA" id="ARBA00022840"/>
    </source>
</evidence>
<comment type="function">
    <text evidence="9">Catalyzes the formation of acetyl phosphate from acetate and ATP. Can also catalyze the reverse reaction.</text>
</comment>
<evidence type="ECO:0000256" key="9">
    <source>
        <dbReference type="HAMAP-Rule" id="MF_00020"/>
    </source>
</evidence>
<dbReference type="NCBIfam" id="TIGR00016">
    <property type="entry name" value="ackA"/>
    <property type="match status" value="1"/>
</dbReference>